<comment type="caution">
    <text evidence="3">The sequence shown here is derived from an EMBL/GenBank/DDBJ whole genome shotgun (WGS) entry which is preliminary data.</text>
</comment>
<dbReference type="EMBL" id="BDSP01000137">
    <property type="protein sequence ID" value="GAX19713.1"/>
    <property type="molecule type" value="Genomic_DNA"/>
</dbReference>
<keyword evidence="2" id="KW-0472">Membrane</keyword>
<dbReference type="AlphaFoldDB" id="A0A1Z5K083"/>
<evidence type="ECO:0000256" key="2">
    <source>
        <dbReference type="SAM" id="Phobius"/>
    </source>
</evidence>
<reference evidence="3 4" key="1">
    <citation type="journal article" date="2015" name="Plant Cell">
        <title>Oil accumulation by the oleaginous diatom Fistulifera solaris as revealed by the genome and transcriptome.</title>
        <authorList>
            <person name="Tanaka T."/>
            <person name="Maeda Y."/>
            <person name="Veluchamy A."/>
            <person name="Tanaka M."/>
            <person name="Abida H."/>
            <person name="Marechal E."/>
            <person name="Bowler C."/>
            <person name="Muto M."/>
            <person name="Sunaga Y."/>
            <person name="Tanaka M."/>
            <person name="Yoshino T."/>
            <person name="Taniguchi T."/>
            <person name="Fukuda Y."/>
            <person name="Nemoto M."/>
            <person name="Matsumoto M."/>
            <person name="Wong P.S."/>
            <person name="Aburatani S."/>
            <person name="Fujibuchi W."/>
        </authorList>
    </citation>
    <scope>NUCLEOTIDE SEQUENCE [LARGE SCALE GENOMIC DNA]</scope>
    <source>
        <strain evidence="3 4">JPCC DA0580</strain>
    </source>
</reference>
<keyword evidence="2" id="KW-1133">Transmembrane helix</keyword>
<gene>
    <name evidence="3" type="ORF">FisN_19Hu300</name>
</gene>
<name>A0A1Z5K083_FISSO</name>
<feature type="coiled-coil region" evidence="1">
    <location>
        <begin position="126"/>
        <end position="163"/>
    </location>
</feature>
<keyword evidence="2" id="KW-0812">Transmembrane</keyword>
<feature type="transmembrane region" description="Helical" evidence="2">
    <location>
        <begin position="52"/>
        <end position="70"/>
    </location>
</feature>
<organism evidence="3 4">
    <name type="scientific">Fistulifera solaris</name>
    <name type="common">Oleaginous diatom</name>
    <dbReference type="NCBI Taxonomy" id="1519565"/>
    <lineage>
        <taxon>Eukaryota</taxon>
        <taxon>Sar</taxon>
        <taxon>Stramenopiles</taxon>
        <taxon>Ochrophyta</taxon>
        <taxon>Bacillariophyta</taxon>
        <taxon>Bacillariophyceae</taxon>
        <taxon>Bacillariophycidae</taxon>
        <taxon>Naviculales</taxon>
        <taxon>Naviculaceae</taxon>
        <taxon>Fistulifera</taxon>
    </lineage>
</organism>
<evidence type="ECO:0000256" key="1">
    <source>
        <dbReference type="SAM" id="Coils"/>
    </source>
</evidence>
<proteinExistence type="predicted"/>
<feature type="transmembrane region" description="Helical" evidence="2">
    <location>
        <begin position="82"/>
        <end position="103"/>
    </location>
</feature>
<evidence type="ECO:0000313" key="3">
    <source>
        <dbReference type="EMBL" id="GAX19713.1"/>
    </source>
</evidence>
<dbReference type="InParanoid" id="A0A1Z5K083"/>
<dbReference type="Proteomes" id="UP000198406">
    <property type="component" value="Unassembled WGS sequence"/>
</dbReference>
<keyword evidence="1" id="KW-0175">Coiled coil</keyword>
<sequence>MNTTNSLRWRARVTKEAFLHDNDESNVSDRWETSTMASNTSIPNQRRCSRTLCIDTLAMAAVGANVYVLLQWSLLGWSTSSSVMRVLIFTGCGCTLLLASLVIRHERTQQTYGTLRHVYGATRRTVRSLQQQNERLCRSLTALDRTMDRMKILEQELQQFTQSSDTLHSIQSIQEYLQIQKRLKEQLQYQVQEHILTAVLSNTTAMSNNRCQFTASELERLITQLQNMPGVVLVNEASLRDSLVSKETPSEDSTFTVPLEQVLSLLWRVRKDVHQTIKSINGEGIFLDEDHHDSAIFQFQPQFVLPSKKDLMEF</sequence>
<protein>
    <submittedName>
        <fullName evidence="3">Uncharacterized protein</fullName>
    </submittedName>
</protein>
<accession>A0A1Z5K083</accession>
<keyword evidence="4" id="KW-1185">Reference proteome</keyword>
<evidence type="ECO:0000313" key="4">
    <source>
        <dbReference type="Proteomes" id="UP000198406"/>
    </source>
</evidence>